<keyword evidence="2" id="KW-1185">Reference proteome</keyword>
<dbReference type="AlphaFoldDB" id="A0A9P6WEU2"/>
<sequence length="404" mass="46859">MRCSRGIYPSVLRFMKIPALRKYATHSNPQKSRVEQPTSGPTSVDELKKQLWIMSNSKGTIENNQQLNEIIKQLSKSRFPANLNIKQVSHELYILMLQNRISNGEINKAIKDSMRDEIIVNVKVPKVPLTTKVHNTSNATHIPHDLEPQQNTGFDNIIRQIAEMDHSNSNELYQIVTNLIEESNEIQEFNSNATTNPKDVNQININVLENYINNVKTKQKQKKSLMEEQKKVYDWSNNVDSPMRYESRNLLQEMQPKSIFTGKLLHSSWRRILRFRYPPATDNHQYLFINLKTNTEAIRSSKESNNYLMHLQQSDLLNIINRASMTPDEVTKRLKELQTENWELLGNIMDAPEILIFSKQQESKATSPTYTLLLSIIPLIAIPLIYDKWQTTKIVNKKVDSKTE</sequence>
<evidence type="ECO:0000313" key="1">
    <source>
        <dbReference type="EMBL" id="KAG0671532.1"/>
    </source>
</evidence>
<dbReference type="OrthoDB" id="4035871at2759"/>
<dbReference type="EMBL" id="PUHR01000011">
    <property type="protein sequence ID" value="KAG0671532.1"/>
    <property type="molecule type" value="Genomic_DNA"/>
</dbReference>
<organism evidence="1 2">
    <name type="scientific">Maudiozyma exigua</name>
    <name type="common">Yeast</name>
    <name type="synonym">Kazachstania exigua</name>
    <dbReference type="NCBI Taxonomy" id="34358"/>
    <lineage>
        <taxon>Eukaryota</taxon>
        <taxon>Fungi</taxon>
        <taxon>Dikarya</taxon>
        <taxon>Ascomycota</taxon>
        <taxon>Saccharomycotina</taxon>
        <taxon>Saccharomycetes</taxon>
        <taxon>Saccharomycetales</taxon>
        <taxon>Saccharomycetaceae</taxon>
        <taxon>Maudiozyma</taxon>
    </lineage>
</organism>
<comment type="caution">
    <text evidence="1">The sequence shown here is derived from an EMBL/GenBank/DDBJ whole genome shotgun (WGS) entry which is preliminary data.</text>
</comment>
<dbReference type="Proteomes" id="UP000750334">
    <property type="component" value="Unassembled WGS sequence"/>
</dbReference>
<accession>A0A9P6WEU2</accession>
<gene>
    <name evidence="1" type="ORF">C6P45_000364</name>
</gene>
<evidence type="ECO:0000313" key="2">
    <source>
        <dbReference type="Proteomes" id="UP000750334"/>
    </source>
</evidence>
<reference evidence="1 2" key="1">
    <citation type="submission" date="2020-11" db="EMBL/GenBank/DDBJ databases">
        <title>Kefir isolates.</title>
        <authorList>
            <person name="Marcisauskas S."/>
            <person name="Kim Y."/>
            <person name="Blasche S."/>
        </authorList>
    </citation>
    <scope>NUCLEOTIDE SEQUENCE [LARGE SCALE GENOMIC DNA]</scope>
    <source>
        <strain evidence="1 2">OG2</strain>
    </source>
</reference>
<proteinExistence type="predicted"/>
<name>A0A9P6WEU2_MAUEX</name>
<protein>
    <submittedName>
        <fullName evidence="1">Uncharacterized protein</fullName>
    </submittedName>
</protein>